<evidence type="ECO:0000256" key="5">
    <source>
        <dbReference type="ARBA" id="ARBA00022803"/>
    </source>
</evidence>
<keyword evidence="3" id="KW-0808">Transferase</keyword>
<comment type="caution">
    <text evidence="7">The sequence shown here is derived from an EMBL/GenBank/DDBJ whole genome shotgun (WGS) entry which is preliminary data.</text>
</comment>
<dbReference type="Pfam" id="PF13844">
    <property type="entry name" value="Glyco_transf_41"/>
    <property type="match status" value="2"/>
</dbReference>
<dbReference type="Gene3D" id="3.40.50.11380">
    <property type="match status" value="1"/>
</dbReference>
<keyword evidence="4" id="KW-0677">Repeat</keyword>
<dbReference type="InterPro" id="IPR051939">
    <property type="entry name" value="Glycosyltr_41/O-GlcNAc_trsf"/>
</dbReference>
<dbReference type="Gene3D" id="3.40.50.2000">
    <property type="entry name" value="Glycogen Phosphorylase B"/>
    <property type="match status" value="1"/>
</dbReference>
<sequence length="537" mass="59230">MLDRLSDMGLTDEVLVPSSGIHKDGEIETAVVLYRSFLAQRSRRDGPRGNPTAVPTVLRNMSIALLQLGELEEARQFHIRALTAGFQDVSGISSWADYLMQQGYLEEARQEIETRLLTAPDSAPLRSLHFTLSEFGFVRPGSHLAEHMQWWAGQAPVPPMSGAPRPPEGRPLRLGVIVRDLRSHSSFNRTFDAFPHLQGDEFDISLISVRSGPALRGPLAALQVHDMEVDEPERFARDLADLGLDMLLDLVSHGNSKVFAALRHRPAPVQMGWISSGISAGVPWIDYMLTDGMISPVGSEHHYSETLVRLPAPAFAVPSLPEAPDLVEPPFFRNGHITFGVFNRVSKMTPESMDAWAEILRRVPTARLRIQNSNVILPGVTSRLTRFFAERGVAVDRLDFFGSVPEAAYLRDVGETDIALEPFPQTGGVTAFDAMWMGVPTVIRIVDDRPCCRAALLPATGAGIGALVARGQAEYVENAVMLADQPDLLRQLRFSMRQKLADAVFTRPEALAGSLRRALRAIWDQACTGQRAPIWID</sequence>
<reference evidence="8" key="1">
    <citation type="journal article" date="2019" name="Int. J. Syst. Evol. Microbiol.">
        <title>The Global Catalogue of Microorganisms (GCM) 10K type strain sequencing project: providing services to taxonomists for standard genome sequencing and annotation.</title>
        <authorList>
            <consortium name="The Broad Institute Genomics Platform"/>
            <consortium name="The Broad Institute Genome Sequencing Center for Infectious Disease"/>
            <person name="Wu L."/>
            <person name="Ma J."/>
        </authorList>
    </citation>
    <scope>NUCLEOTIDE SEQUENCE [LARGE SCALE GENOMIC DNA]</scope>
    <source>
        <strain evidence="8">KCTC 42964</strain>
    </source>
</reference>
<keyword evidence="5" id="KW-0802">TPR repeat</keyword>
<dbReference type="InterPro" id="IPR011990">
    <property type="entry name" value="TPR-like_helical_dom_sf"/>
</dbReference>
<dbReference type="InterPro" id="IPR029489">
    <property type="entry name" value="OGT/SEC/SPY_C"/>
</dbReference>
<name>A0ABV7KY47_9PROT</name>
<evidence type="ECO:0000256" key="3">
    <source>
        <dbReference type="ARBA" id="ARBA00022679"/>
    </source>
</evidence>
<evidence type="ECO:0000256" key="4">
    <source>
        <dbReference type="ARBA" id="ARBA00022737"/>
    </source>
</evidence>
<comment type="pathway">
    <text evidence="1">Protein modification; protein glycosylation.</text>
</comment>
<dbReference type="RefSeq" id="WP_379899415.1">
    <property type="nucleotide sequence ID" value="NZ_JBHRTR010000020.1"/>
</dbReference>
<protein>
    <recommendedName>
        <fullName evidence="6">O-GlcNAc transferase C-terminal domain-containing protein</fullName>
    </recommendedName>
</protein>
<feature type="domain" description="O-GlcNAc transferase C-terminal" evidence="6">
    <location>
        <begin position="336"/>
        <end position="499"/>
    </location>
</feature>
<dbReference type="SUPFAM" id="SSF48452">
    <property type="entry name" value="TPR-like"/>
    <property type="match status" value="1"/>
</dbReference>
<dbReference type="PANTHER" id="PTHR44835:SF1">
    <property type="entry name" value="PROTEIN O-GLCNAC TRANSFERASE"/>
    <property type="match status" value="1"/>
</dbReference>
<accession>A0ABV7KY47</accession>
<evidence type="ECO:0000259" key="6">
    <source>
        <dbReference type="Pfam" id="PF13844"/>
    </source>
</evidence>
<dbReference type="Proteomes" id="UP001595528">
    <property type="component" value="Unassembled WGS sequence"/>
</dbReference>
<feature type="domain" description="O-GlcNAc transferase C-terminal" evidence="6">
    <location>
        <begin position="261"/>
        <end position="313"/>
    </location>
</feature>
<evidence type="ECO:0000256" key="1">
    <source>
        <dbReference type="ARBA" id="ARBA00004922"/>
    </source>
</evidence>
<dbReference type="Gene3D" id="1.25.40.10">
    <property type="entry name" value="Tetratricopeptide repeat domain"/>
    <property type="match status" value="1"/>
</dbReference>
<keyword evidence="2" id="KW-0328">Glycosyltransferase</keyword>
<evidence type="ECO:0000313" key="8">
    <source>
        <dbReference type="Proteomes" id="UP001595528"/>
    </source>
</evidence>
<organism evidence="7 8">
    <name type="scientific">Marinibaculum pumilum</name>
    <dbReference type="NCBI Taxonomy" id="1766165"/>
    <lineage>
        <taxon>Bacteria</taxon>
        <taxon>Pseudomonadati</taxon>
        <taxon>Pseudomonadota</taxon>
        <taxon>Alphaproteobacteria</taxon>
        <taxon>Rhodospirillales</taxon>
        <taxon>Rhodospirillaceae</taxon>
        <taxon>Marinibaculum</taxon>
    </lineage>
</organism>
<dbReference type="PANTHER" id="PTHR44835">
    <property type="entry name" value="UDP-N-ACETYLGLUCOSAMINE--PEPTIDE N-ACETYLGLUCOSAMINYLTRANSFERASE SPINDLY-RELATED"/>
    <property type="match status" value="1"/>
</dbReference>
<dbReference type="EMBL" id="JBHRTR010000020">
    <property type="protein sequence ID" value="MFC3227253.1"/>
    <property type="molecule type" value="Genomic_DNA"/>
</dbReference>
<evidence type="ECO:0000256" key="2">
    <source>
        <dbReference type="ARBA" id="ARBA00022676"/>
    </source>
</evidence>
<keyword evidence="8" id="KW-1185">Reference proteome</keyword>
<evidence type="ECO:0000313" key="7">
    <source>
        <dbReference type="EMBL" id="MFC3227253.1"/>
    </source>
</evidence>
<proteinExistence type="predicted"/>
<gene>
    <name evidence="7" type="ORF">ACFOGJ_08440</name>
</gene>